<evidence type="ECO:0000313" key="2">
    <source>
        <dbReference type="EMBL" id="CAK0812943.1"/>
    </source>
</evidence>
<keyword evidence="1" id="KW-0802">TPR repeat</keyword>
<dbReference type="InterPro" id="IPR019734">
    <property type="entry name" value="TPR_rpt"/>
</dbReference>
<evidence type="ECO:0008006" key="4">
    <source>
        <dbReference type="Google" id="ProtNLM"/>
    </source>
</evidence>
<comment type="caution">
    <text evidence="2">The sequence shown here is derived from an EMBL/GenBank/DDBJ whole genome shotgun (WGS) entry which is preliminary data.</text>
</comment>
<dbReference type="InterPro" id="IPR051966">
    <property type="entry name" value="RPAP3"/>
</dbReference>
<dbReference type="PANTHER" id="PTHR46423:SF1">
    <property type="entry name" value="RNA POLYMERASE II-ASSOCIATED PROTEIN 3"/>
    <property type="match status" value="1"/>
</dbReference>
<dbReference type="PANTHER" id="PTHR46423">
    <property type="entry name" value="RNA POLYMERASE II-ASSOCIATED PROTEIN 3"/>
    <property type="match status" value="1"/>
</dbReference>
<evidence type="ECO:0000313" key="3">
    <source>
        <dbReference type="Proteomes" id="UP001189429"/>
    </source>
</evidence>
<dbReference type="Gene3D" id="1.25.40.10">
    <property type="entry name" value="Tetratricopeptide repeat domain"/>
    <property type="match status" value="1"/>
</dbReference>
<dbReference type="SMART" id="SM00028">
    <property type="entry name" value="TPR"/>
    <property type="match status" value="2"/>
</dbReference>
<dbReference type="EMBL" id="CAUYUJ010005258">
    <property type="protein sequence ID" value="CAK0812943.1"/>
    <property type="molecule type" value="Genomic_DNA"/>
</dbReference>
<dbReference type="InterPro" id="IPR011990">
    <property type="entry name" value="TPR-like_helical_dom_sf"/>
</dbReference>
<feature type="non-terminal residue" evidence="2">
    <location>
        <position position="1"/>
    </location>
</feature>
<proteinExistence type="predicted"/>
<keyword evidence="3" id="KW-1185">Reference proteome</keyword>
<accession>A0ABN9R556</accession>
<evidence type="ECO:0000256" key="1">
    <source>
        <dbReference type="ARBA" id="ARBA00022803"/>
    </source>
</evidence>
<name>A0ABN9R556_9DINO</name>
<dbReference type="Proteomes" id="UP001189429">
    <property type="component" value="Unassembled WGS sequence"/>
</dbReference>
<reference evidence="2" key="1">
    <citation type="submission" date="2023-10" db="EMBL/GenBank/DDBJ databases">
        <authorList>
            <person name="Chen Y."/>
            <person name="Shah S."/>
            <person name="Dougan E. K."/>
            <person name="Thang M."/>
            <person name="Chan C."/>
        </authorList>
    </citation>
    <scope>NUCLEOTIDE SEQUENCE [LARGE SCALE GENOMIC DNA]</scope>
</reference>
<protein>
    <recommendedName>
        <fullName evidence="4">Peptidylprolyl isomerase</fullName>
    </recommendedName>
</protein>
<dbReference type="SUPFAM" id="SSF48452">
    <property type="entry name" value="TPR-like"/>
    <property type="match status" value="1"/>
</dbReference>
<organism evidence="2 3">
    <name type="scientific">Prorocentrum cordatum</name>
    <dbReference type="NCBI Taxonomy" id="2364126"/>
    <lineage>
        <taxon>Eukaryota</taxon>
        <taxon>Sar</taxon>
        <taxon>Alveolata</taxon>
        <taxon>Dinophyceae</taxon>
        <taxon>Prorocentrales</taxon>
        <taxon>Prorocentraceae</taxon>
        <taxon>Prorocentrum</taxon>
    </lineage>
</organism>
<sequence>GEEARQRGLLPGELRGLESVKWLSKAIWLAEEWRGLKATRDLRSILRSNRAFALLRLERWAEAEADCSKALGFNAKNVKAHYRRAMARLELGMAEGAMQDVDRVLEEMPSRQSNAEAVVEAVDLRRKIREKLGLAPAEEIAARHRRGAAAGVERPRRGGHSHWLRRMADAGGVGVAQGLASAPFPPRPPRWVPSTHSGRFRWQTAPSMQAVLPEPEEFLSLAHTARPVRVRDMALAGPGPRWPGLVWRSFSISELSARLLPPPAQAGRAARCCSALALLAGRTRGGW</sequence>
<gene>
    <name evidence="2" type="ORF">PCOR1329_LOCUS17054</name>
</gene>